<evidence type="ECO:0008006" key="3">
    <source>
        <dbReference type="Google" id="ProtNLM"/>
    </source>
</evidence>
<reference evidence="1 2" key="1">
    <citation type="submission" date="2016-08" db="EMBL/GenBank/DDBJ databases">
        <title>Draft genome sequence of Candidatus Piscirickettsia litoralis, from seawater.</title>
        <authorList>
            <person name="Wan X."/>
            <person name="Lee A.J."/>
            <person name="Hou S."/>
            <person name="Donachie S.P."/>
        </authorList>
    </citation>
    <scope>NUCLEOTIDE SEQUENCE [LARGE SCALE GENOMIC DNA]</scope>
    <source>
        <strain evidence="1 2">Y2</strain>
    </source>
</reference>
<keyword evidence="2" id="KW-1185">Reference proteome</keyword>
<protein>
    <recommendedName>
        <fullName evidence="3">Secreted protein</fullName>
    </recommendedName>
</protein>
<proteinExistence type="predicted"/>
<dbReference type="Proteomes" id="UP000094329">
    <property type="component" value="Unassembled WGS sequence"/>
</dbReference>
<dbReference type="RefSeq" id="WP_069312424.1">
    <property type="nucleotide sequence ID" value="NZ_MDTU01000001.1"/>
</dbReference>
<organism evidence="1 2">
    <name type="scientific">Piscirickettsia litoralis</name>
    <dbReference type="NCBI Taxonomy" id="1891921"/>
    <lineage>
        <taxon>Bacteria</taxon>
        <taxon>Pseudomonadati</taxon>
        <taxon>Pseudomonadota</taxon>
        <taxon>Gammaproteobacteria</taxon>
        <taxon>Thiotrichales</taxon>
        <taxon>Piscirickettsiaceae</taxon>
        <taxon>Piscirickettsia</taxon>
    </lineage>
</organism>
<evidence type="ECO:0000313" key="2">
    <source>
        <dbReference type="Proteomes" id="UP000094329"/>
    </source>
</evidence>
<sequence>MVRNILFSLILIAWGHLSIASITLTIKNNTNLPIKISFDDDYCMYYPKSSRTPIILGPHQSATYGQADKGSGWKCFWASHHHYRIKAAVVVAPYIYVQRCVQAMGDESIFSTADECQDSQMTDKLTMTRSGGDTICEGGYDPYAYPYRCEGEEIMSRGEVDINHAN</sequence>
<accession>A0ABX3A1D5</accession>
<comment type="caution">
    <text evidence="1">The sequence shown here is derived from an EMBL/GenBank/DDBJ whole genome shotgun (WGS) entry which is preliminary data.</text>
</comment>
<evidence type="ECO:0000313" key="1">
    <source>
        <dbReference type="EMBL" id="ODN42628.1"/>
    </source>
</evidence>
<dbReference type="EMBL" id="MDTU01000001">
    <property type="protein sequence ID" value="ODN42628.1"/>
    <property type="molecule type" value="Genomic_DNA"/>
</dbReference>
<name>A0ABX3A1D5_9GAMM</name>
<gene>
    <name evidence="1" type="ORF">BGC07_06430</name>
</gene>